<evidence type="ECO:0000259" key="1">
    <source>
        <dbReference type="PROSITE" id="PS51819"/>
    </source>
</evidence>
<dbReference type="SUPFAM" id="SSF54593">
    <property type="entry name" value="Glyoxalase/Bleomycin resistance protein/Dihydroxybiphenyl dioxygenase"/>
    <property type="match status" value="1"/>
</dbReference>
<dbReference type="Pfam" id="PF00903">
    <property type="entry name" value="Glyoxalase"/>
    <property type="match status" value="1"/>
</dbReference>
<dbReference type="PANTHER" id="PTHR39175:SF1">
    <property type="entry name" value="FAMILY PROTEIN, PUTATIVE (AFU_ORTHOLOGUE AFUA_3G15060)-RELATED"/>
    <property type="match status" value="1"/>
</dbReference>
<dbReference type="InterPro" id="IPR029068">
    <property type="entry name" value="Glyas_Bleomycin-R_OHBP_Dase"/>
</dbReference>
<dbReference type="PROSITE" id="PS51819">
    <property type="entry name" value="VOC"/>
    <property type="match status" value="1"/>
</dbReference>
<reference evidence="3" key="1">
    <citation type="journal article" date="2019" name="Int. J. Syst. Evol. Microbiol.">
        <title>The Global Catalogue of Microorganisms (GCM) 10K type strain sequencing project: providing services to taxonomists for standard genome sequencing and annotation.</title>
        <authorList>
            <consortium name="The Broad Institute Genomics Platform"/>
            <consortium name="The Broad Institute Genome Sequencing Center for Infectious Disease"/>
            <person name="Wu L."/>
            <person name="Ma J."/>
        </authorList>
    </citation>
    <scope>NUCLEOTIDE SEQUENCE [LARGE SCALE GENOMIC DNA]</scope>
    <source>
        <strain evidence="3">CCUG 42722</strain>
    </source>
</reference>
<accession>A0ABV9HG70</accession>
<dbReference type="RefSeq" id="WP_377136146.1">
    <property type="nucleotide sequence ID" value="NZ_JBHSFI010000004.1"/>
</dbReference>
<protein>
    <submittedName>
        <fullName evidence="2">VOC family protein</fullName>
    </submittedName>
</protein>
<name>A0ABV9HG70_9MICO</name>
<proteinExistence type="predicted"/>
<evidence type="ECO:0000313" key="2">
    <source>
        <dbReference type="EMBL" id="MFC4629246.1"/>
    </source>
</evidence>
<dbReference type="Gene3D" id="3.10.180.10">
    <property type="entry name" value="2,3-Dihydroxybiphenyl 1,2-Dioxygenase, domain 1"/>
    <property type="match status" value="1"/>
</dbReference>
<dbReference type="InterPro" id="IPR004360">
    <property type="entry name" value="Glyas_Fos-R_dOase_dom"/>
</dbReference>
<keyword evidence="3" id="KW-1185">Reference proteome</keyword>
<dbReference type="Proteomes" id="UP001596011">
    <property type="component" value="Unassembled WGS sequence"/>
</dbReference>
<dbReference type="EMBL" id="JBHSFI010000004">
    <property type="protein sequence ID" value="MFC4629246.1"/>
    <property type="molecule type" value="Genomic_DNA"/>
</dbReference>
<feature type="domain" description="VOC" evidence="1">
    <location>
        <begin position="2"/>
        <end position="127"/>
    </location>
</feature>
<dbReference type="PANTHER" id="PTHR39175">
    <property type="entry name" value="FAMILY PROTEIN, PUTATIVE (AFU_ORTHOLOGUE AFUA_3G15060)-RELATED"/>
    <property type="match status" value="1"/>
</dbReference>
<organism evidence="2 3">
    <name type="scientific">Promicromonospora alba</name>
    <dbReference type="NCBI Taxonomy" id="1616110"/>
    <lineage>
        <taxon>Bacteria</taxon>
        <taxon>Bacillati</taxon>
        <taxon>Actinomycetota</taxon>
        <taxon>Actinomycetes</taxon>
        <taxon>Micrococcales</taxon>
        <taxon>Promicromonosporaceae</taxon>
        <taxon>Promicromonospora</taxon>
    </lineage>
</organism>
<comment type="caution">
    <text evidence="2">The sequence shown here is derived from an EMBL/GenBank/DDBJ whole genome shotgun (WGS) entry which is preliminary data.</text>
</comment>
<evidence type="ECO:0000313" key="3">
    <source>
        <dbReference type="Proteomes" id="UP001596011"/>
    </source>
</evidence>
<dbReference type="InterPro" id="IPR037523">
    <property type="entry name" value="VOC_core"/>
</dbReference>
<sequence>MRLHHVQVVCPPGGEDAARRFYGEGLGLTEVPRPPGLAGRALCWFRDFDDEGRTTAEIHVGVQEPFEPARKAHPALVADSVAHLETIAARLEELGFELTWKDRHTFDGYERFHTFDGAGNRVEVLTPVG</sequence>
<gene>
    <name evidence="2" type="ORF">ACFO6V_13445</name>
</gene>